<dbReference type="Proteomes" id="UP000013085">
    <property type="component" value="Unassembled WGS sequence"/>
</dbReference>
<dbReference type="Gene3D" id="1.10.10.10">
    <property type="entry name" value="Winged helix-like DNA-binding domain superfamily/Winged helix DNA-binding domain"/>
    <property type="match status" value="1"/>
</dbReference>
<dbReference type="FunFam" id="1.10.10.10:FF:000001">
    <property type="entry name" value="LysR family transcriptional regulator"/>
    <property type="match status" value="1"/>
</dbReference>
<dbReference type="InterPro" id="IPR005119">
    <property type="entry name" value="LysR_subst-bd"/>
</dbReference>
<organism evidence="6 7">
    <name type="scientific">[Clostridium] clostridioforme 90A8</name>
    <dbReference type="NCBI Taxonomy" id="999408"/>
    <lineage>
        <taxon>Bacteria</taxon>
        <taxon>Bacillati</taxon>
        <taxon>Bacillota</taxon>
        <taxon>Clostridia</taxon>
        <taxon>Lachnospirales</taxon>
        <taxon>Lachnospiraceae</taxon>
        <taxon>Enterocloster</taxon>
    </lineage>
</organism>
<dbReference type="Pfam" id="PF00126">
    <property type="entry name" value="HTH_1"/>
    <property type="match status" value="1"/>
</dbReference>
<dbReference type="PATRIC" id="fig|999408.3.peg.2142"/>
<keyword evidence="2" id="KW-0805">Transcription regulation</keyword>
<keyword evidence="3" id="KW-0238">DNA-binding</keyword>
<dbReference type="InterPro" id="IPR000847">
    <property type="entry name" value="LysR_HTH_N"/>
</dbReference>
<name>A0A0E2HBK3_9FIRM</name>
<evidence type="ECO:0000256" key="3">
    <source>
        <dbReference type="ARBA" id="ARBA00023125"/>
    </source>
</evidence>
<dbReference type="PANTHER" id="PTHR30126">
    <property type="entry name" value="HTH-TYPE TRANSCRIPTIONAL REGULATOR"/>
    <property type="match status" value="1"/>
</dbReference>
<evidence type="ECO:0000313" key="6">
    <source>
        <dbReference type="EMBL" id="ENZ17227.1"/>
    </source>
</evidence>
<dbReference type="GO" id="GO:0003700">
    <property type="term" value="F:DNA-binding transcription factor activity"/>
    <property type="evidence" value="ECO:0007669"/>
    <property type="project" value="InterPro"/>
</dbReference>
<dbReference type="PROSITE" id="PS50931">
    <property type="entry name" value="HTH_LYSR"/>
    <property type="match status" value="1"/>
</dbReference>
<reference evidence="6 7" key="1">
    <citation type="submission" date="2013-01" db="EMBL/GenBank/DDBJ databases">
        <title>The Genome Sequence of Clostridium clostridioforme 90A8.</title>
        <authorList>
            <consortium name="The Broad Institute Genome Sequencing Platform"/>
            <person name="Earl A."/>
            <person name="Ward D."/>
            <person name="Feldgarden M."/>
            <person name="Gevers D."/>
            <person name="Courvalin P."/>
            <person name="Lambert T."/>
            <person name="Walker B."/>
            <person name="Young S.K."/>
            <person name="Zeng Q."/>
            <person name="Gargeya S."/>
            <person name="Fitzgerald M."/>
            <person name="Haas B."/>
            <person name="Abouelleil A."/>
            <person name="Alvarado L."/>
            <person name="Arachchi H.M."/>
            <person name="Berlin A.M."/>
            <person name="Chapman S.B."/>
            <person name="Dewar J."/>
            <person name="Goldberg J."/>
            <person name="Griggs A."/>
            <person name="Gujja S."/>
            <person name="Hansen M."/>
            <person name="Howarth C."/>
            <person name="Imamovic A."/>
            <person name="Larimer J."/>
            <person name="McCowan C."/>
            <person name="Murphy C."/>
            <person name="Neiman D."/>
            <person name="Pearson M."/>
            <person name="Priest M."/>
            <person name="Roberts A."/>
            <person name="Saif S."/>
            <person name="Shea T."/>
            <person name="Sisk P."/>
            <person name="Sykes S."/>
            <person name="Wortman J."/>
            <person name="Nusbaum C."/>
            <person name="Birren B."/>
        </authorList>
    </citation>
    <scope>NUCLEOTIDE SEQUENCE [LARGE SCALE GENOMIC DNA]</scope>
    <source>
        <strain evidence="6 7">90A8</strain>
    </source>
</reference>
<keyword evidence="4" id="KW-0804">Transcription</keyword>
<gene>
    <name evidence="6" type="ORF">HMPREF1090_01997</name>
</gene>
<dbReference type="Pfam" id="PF03466">
    <property type="entry name" value="LysR_substrate"/>
    <property type="match status" value="1"/>
</dbReference>
<feature type="domain" description="HTH lysR-type" evidence="5">
    <location>
        <begin position="1"/>
        <end position="58"/>
    </location>
</feature>
<proteinExistence type="inferred from homology"/>
<sequence>MDTKYLSYILTIAKKENMTKAAKELFVSQSTLSQYLSKLESELGTPLFYRSKGRLTLTAAGRLYIDAAEKVMSIKDNLYQNIQNLDNRGHITIGVTSQFALRMLTELIPPFKSRFPDVTIEISETNVPSLTQLILEENIDCGIMALNTVEPFSRDQAHVLRREEIFFAIPRTHPYCRINPGRPVTIPEFARYFSEDNILMSKRGSTLRCLTDQIIEAAGWIPSTMCETNSIIATRSMVAMGIGVTFIGASCAIDREHVSYYPLEPRLYRLNAFVTRKNWVMNRPESTLCHDILHYFSNQG</sequence>
<dbReference type="RefSeq" id="WP_002595638.1">
    <property type="nucleotide sequence ID" value="NZ_KB851019.1"/>
</dbReference>
<dbReference type="Gene3D" id="3.40.190.290">
    <property type="match status" value="1"/>
</dbReference>
<dbReference type="SUPFAM" id="SSF53850">
    <property type="entry name" value="Periplasmic binding protein-like II"/>
    <property type="match status" value="1"/>
</dbReference>
<evidence type="ECO:0000256" key="4">
    <source>
        <dbReference type="ARBA" id="ARBA00023163"/>
    </source>
</evidence>
<evidence type="ECO:0000259" key="5">
    <source>
        <dbReference type="PROSITE" id="PS50931"/>
    </source>
</evidence>
<dbReference type="InterPro" id="IPR036390">
    <property type="entry name" value="WH_DNA-bd_sf"/>
</dbReference>
<evidence type="ECO:0000256" key="1">
    <source>
        <dbReference type="ARBA" id="ARBA00009437"/>
    </source>
</evidence>
<accession>A0A0E2HBK3</accession>
<dbReference type="PANTHER" id="PTHR30126:SF40">
    <property type="entry name" value="HTH-TYPE TRANSCRIPTIONAL REGULATOR GLTR"/>
    <property type="match status" value="1"/>
</dbReference>
<dbReference type="EMBL" id="AGYR01000018">
    <property type="protein sequence ID" value="ENZ17227.1"/>
    <property type="molecule type" value="Genomic_DNA"/>
</dbReference>
<dbReference type="AlphaFoldDB" id="A0A0E2HBK3"/>
<comment type="caution">
    <text evidence="6">The sequence shown here is derived from an EMBL/GenBank/DDBJ whole genome shotgun (WGS) entry which is preliminary data.</text>
</comment>
<comment type="similarity">
    <text evidence="1">Belongs to the LysR transcriptional regulatory family.</text>
</comment>
<dbReference type="HOGENOM" id="CLU_039613_6_2_9"/>
<evidence type="ECO:0000256" key="2">
    <source>
        <dbReference type="ARBA" id="ARBA00023015"/>
    </source>
</evidence>
<dbReference type="PRINTS" id="PR00039">
    <property type="entry name" value="HTHLYSR"/>
</dbReference>
<evidence type="ECO:0000313" key="7">
    <source>
        <dbReference type="Proteomes" id="UP000013085"/>
    </source>
</evidence>
<dbReference type="GO" id="GO:0000976">
    <property type="term" value="F:transcription cis-regulatory region binding"/>
    <property type="evidence" value="ECO:0007669"/>
    <property type="project" value="TreeGrafter"/>
</dbReference>
<protein>
    <recommendedName>
        <fullName evidence="5">HTH lysR-type domain-containing protein</fullName>
    </recommendedName>
</protein>
<dbReference type="CDD" id="cd05466">
    <property type="entry name" value="PBP2_LTTR_substrate"/>
    <property type="match status" value="1"/>
</dbReference>
<dbReference type="InterPro" id="IPR036388">
    <property type="entry name" value="WH-like_DNA-bd_sf"/>
</dbReference>
<dbReference type="SUPFAM" id="SSF46785">
    <property type="entry name" value="Winged helix' DNA-binding domain"/>
    <property type="match status" value="1"/>
</dbReference>